<feature type="domain" description="HAT C-terminal dimerisation" evidence="1">
    <location>
        <begin position="261"/>
        <end position="349"/>
    </location>
</feature>
<protein>
    <recommendedName>
        <fullName evidence="1">HAT C-terminal dimerisation domain-containing protein</fullName>
    </recommendedName>
</protein>
<sequence>MIEIVAEFDVVMQDHLRRIENRKLHYHYLGNKIQNELISLLADGALESLDLNVNDVRGQGYDNGSNMKEKKQGVQTRLLEINARALYMPCAYHSLNLTLSDMTHSCVKAVLFFGVVQRIYTLFSSSTKRWNVLLDHVSGLTVKSLSNTRWKSRIRSVKAIRFQTSEIRSALLELHRTCEDAMSKSEAKSLVDSLESFEFLLDMAIASLRNRFEELKRFESIFCFLLDSKRLKLLDESEQWQCCNTLHSTFSHGDMSDVDLNDLYSELKILQGTLPNKFMSAIDILEFVKTLDCFPNISIACRILLTVPMTVASAERSFSKLKLLKTYLRSSMSQERLNGLAILCIEKDMLGKIDVDSIIDDFASRNARRYYFS</sequence>
<reference evidence="2" key="2">
    <citation type="journal article" date="2024" name="Plant">
        <title>Genomic evolution and insights into agronomic trait innovations of Sesamum species.</title>
        <authorList>
            <person name="Miao H."/>
            <person name="Wang L."/>
            <person name="Qu L."/>
            <person name="Liu H."/>
            <person name="Sun Y."/>
            <person name="Le M."/>
            <person name="Wang Q."/>
            <person name="Wei S."/>
            <person name="Zheng Y."/>
            <person name="Lin W."/>
            <person name="Duan Y."/>
            <person name="Cao H."/>
            <person name="Xiong S."/>
            <person name="Wang X."/>
            <person name="Wei L."/>
            <person name="Li C."/>
            <person name="Ma Q."/>
            <person name="Ju M."/>
            <person name="Zhao R."/>
            <person name="Li G."/>
            <person name="Mu C."/>
            <person name="Tian Q."/>
            <person name="Mei H."/>
            <person name="Zhang T."/>
            <person name="Gao T."/>
            <person name="Zhang H."/>
        </authorList>
    </citation>
    <scope>NUCLEOTIDE SEQUENCE</scope>
    <source>
        <strain evidence="2">KEN1</strain>
    </source>
</reference>
<dbReference type="Pfam" id="PF05699">
    <property type="entry name" value="Dimer_Tnp_hAT"/>
    <property type="match status" value="1"/>
</dbReference>
<dbReference type="PANTHER" id="PTHR45749:SF35">
    <property type="entry name" value="AC-LIKE TRANSPOSASE-RELATED"/>
    <property type="match status" value="1"/>
</dbReference>
<dbReference type="AlphaFoldDB" id="A0AAW2UWQ3"/>
<reference evidence="2" key="1">
    <citation type="submission" date="2020-06" db="EMBL/GenBank/DDBJ databases">
        <authorList>
            <person name="Li T."/>
            <person name="Hu X."/>
            <person name="Zhang T."/>
            <person name="Song X."/>
            <person name="Zhang H."/>
            <person name="Dai N."/>
            <person name="Sheng W."/>
            <person name="Hou X."/>
            <person name="Wei L."/>
        </authorList>
    </citation>
    <scope>NUCLEOTIDE SEQUENCE</scope>
    <source>
        <strain evidence="2">KEN1</strain>
        <tissue evidence="2">Leaf</tissue>
    </source>
</reference>
<organism evidence="2">
    <name type="scientific">Sesamum latifolium</name>
    <dbReference type="NCBI Taxonomy" id="2727402"/>
    <lineage>
        <taxon>Eukaryota</taxon>
        <taxon>Viridiplantae</taxon>
        <taxon>Streptophyta</taxon>
        <taxon>Embryophyta</taxon>
        <taxon>Tracheophyta</taxon>
        <taxon>Spermatophyta</taxon>
        <taxon>Magnoliopsida</taxon>
        <taxon>eudicotyledons</taxon>
        <taxon>Gunneridae</taxon>
        <taxon>Pentapetalae</taxon>
        <taxon>asterids</taxon>
        <taxon>lamiids</taxon>
        <taxon>Lamiales</taxon>
        <taxon>Pedaliaceae</taxon>
        <taxon>Sesamum</taxon>
    </lineage>
</organism>
<dbReference type="EMBL" id="JACGWN010000011">
    <property type="protein sequence ID" value="KAL0420690.1"/>
    <property type="molecule type" value="Genomic_DNA"/>
</dbReference>
<comment type="caution">
    <text evidence="2">The sequence shown here is derived from an EMBL/GenBank/DDBJ whole genome shotgun (WGS) entry which is preliminary data.</text>
</comment>
<dbReference type="InterPro" id="IPR008906">
    <property type="entry name" value="HATC_C_dom"/>
</dbReference>
<dbReference type="SUPFAM" id="SSF53098">
    <property type="entry name" value="Ribonuclease H-like"/>
    <property type="match status" value="1"/>
</dbReference>
<gene>
    <name evidence="2" type="ORF">Slati_3091900</name>
</gene>
<name>A0AAW2UWQ3_9LAMI</name>
<proteinExistence type="predicted"/>
<dbReference type="GO" id="GO:0046983">
    <property type="term" value="F:protein dimerization activity"/>
    <property type="evidence" value="ECO:0007669"/>
    <property type="project" value="InterPro"/>
</dbReference>
<dbReference type="InterPro" id="IPR012337">
    <property type="entry name" value="RNaseH-like_sf"/>
</dbReference>
<evidence type="ECO:0000259" key="1">
    <source>
        <dbReference type="Pfam" id="PF05699"/>
    </source>
</evidence>
<accession>A0AAW2UWQ3</accession>
<dbReference type="PANTHER" id="PTHR45749">
    <property type="match status" value="1"/>
</dbReference>
<evidence type="ECO:0000313" key="2">
    <source>
        <dbReference type="EMBL" id="KAL0420690.1"/>
    </source>
</evidence>